<dbReference type="Gene3D" id="3.40.50.1000">
    <property type="entry name" value="HAD superfamily/HAD-like"/>
    <property type="match status" value="1"/>
</dbReference>
<dbReference type="Proteomes" id="UP000252357">
    <property type="component" value="Unassembled WGS sequence"/>
</dbReference>
<feature type="transmembrane region" description="Helical" evidence="10">
    <location>
        <begin position="162"/>
        <end position="181"/>
    </location>
</feature>
<dbReference type="CDD" id="cd00371">
    <property type="entry name" value="HMA"/>
    <property type="match status" value="1"/>
</dbReference>
<evidence type="ECO:0000256" key="9">
    <source>
        <dbReference type="ARBA" id="ARBA00023136"/>
    </source>
</evidence>
<dbReference type="AlphaFoldDB" id="A0A368L176"/>
<dbReference type="SFLD" id="SFLDS00003">
    <property type="entry name" value="Haloacid_Dehalogenase"/>
    <property type="match status" value="1"/>
</dbReference>
<dbReference type="EMBL" id="QPGB01000004">
    <property type="protein sequence ID" value="RCS57074.1"/>
    <property type="molecule type" value="Genomic_DNA"/>
</dbReference>
<dbReference type="SUPFAM" id="SSF81665">
    <property type="entry name" value="Calcium ATPase, transmembrane domain M"/>
    <property type="match status" value="1"/>
</dbReference>
<dbReference type="PROSITE" id="PS00154">
    <property type="entry name" value="ATPASE_E1_E2"/>
    <property type="match status" value="1"/>
</dbReference>
<organism evidence="12 13">
    <name type="scientific">Parvibium lacunae</name>
    <dbReference type="NCBI Taxonomy" id="1888893"/>
    <lineage>
        <taxon>Bacteria</taxon>
        <taxon>Pseudomonadati</taxon>
        <taxon>Pseudomonadota</taxon>
        <taxon>Betaproteobacteria</taxon>
        <taxon>Burkholderiales</taxon>
        <taxon>Alcaligenaceae</taxon>
        <taxon>Parvibium</taxon>
    </lineage>
</organism>
<evidence type="ECO:0000256" key="7">
    <source>
        <dbReference type="ARBA" id="ARBA00022967"/>
    </source>
</evidence>
<dbReference type="PRINTS" id="PR00943">
    <property type="entry name" value="CUATPASE"/>
</dbReference>
<dbReference type="Pfam" id="PF00403">
    <property type="entry name" value="HMA"/>
    <property type="match status" value="1"/>
</dbReference>
<evidence type="ECO:0000256" key="6">
    <source>
        <dbReference type="ARBA" id="ARBA00022840"/>
    </source>
</evidence>
<evidence type="ECO:0000256" key="10">
    <source>
        <dbReference type="RuleBase" id="RU362081"/>
    </source>
</evidence>
<feature type="transmembrane region" description="Helical" evidence="10">
    <location>
        <begin position="128"/>
        <end position="150"/>
    </location>
</feature>
<dbReference type="InterPro" id="IPR036163">
    <property type="entry name" value="HMA_dom_sf"/>
</dbReference>
<evidence type="ECO:0000256" key="1">
    <source>
        <dbReference type="ARBA" id="ARBA00004127"/>
    </source>
</evidence>
<dbReference type="SUPFAM" id="SSF56784">
    <property type="entry name" value="HAD-like"/>
    <property type="match status" value="1"/>
</dbReference>
<dbReference type="InterPro" id="IPR059000">
    <property type="entry name" value="ATPase_P-type_domA"/>
</dbReference>
<dbReference type="Pfam" id="PF00122">
    <property type="entry name" value="E1-E2_ATPase"/>
    <property type="match status" value="1"/>
</dbReference>
<feature type="transmembrane region" description="Helical" evidence="10">
    <location>
        <begin position="187"/>
        <end position="205"/>
    </location>
</feature>
<dbReference type="SUPFAM" id="SSF81653">
    <property type="entry name" value="Calcium ATPase, transduction domain A"/>
    <property type="match status" value="1"/>
</dbReference>
<keyword evidence="13" id="KW-1185">Reference proteome</keyword>
<dbReference type="InterPro" id="IPR044492">
    <property type="entry name" value="P_typ_ATPase_HD_dom"/>
</dbReference>
<dbReference type="OrthoDB" id="8552908at2"/>
<dbReference type="PRINTS" id="PR00119">
    <property type="entry name" value="CATATPASE"/>
</dbReference>
<evidence type="ECO:0000313" key="12">
    <source>
        <dbReference type="EMBL" id="RCS57074.1"/>
    </source>
</evidence>
<accession>A0A368L176</accession>
<dbReference type="SFLD" id="SFLDG00002">
    <property type="entry name" value="C1.7:_P-type_atpase_like"/>
    <property type="match status" value="1"/>
</dbReference>
<feature type="domain" description="HMA" evidence="11">
    <location>
        <begin position="1"/>
        <end position="70"/>
    </location>
</feature>
<dbReference type="Pfam" id="PF00702">
    <property type="entry name" value="Hydrolase"/>
    <property type="match status" value="1"/>
</dbReference>
<keyword evidence="9 10" id="KW-0472">Membrane</keyword>
<feature type="transmembrane region" description="Helical" evidence="10">
    <location>
        <begin position="347"/>
        <end position="369"/>
    </location>
</feature>
<keyword evidence="4 10" id="KW-0479">Metal-binding</keyword>
<name>A0A368L176_9BURK</name>
<evidence type="ECO:0000256" key="8">
    <source>
        <dbReference type="ARBA" id="ARBA00022989"/>
    </source>
</evidence>
<dbReference type="GO" id="GO:0055070">
    <property type="term" value="P:copper ion homeostasis"/>
    <property type="evidence" value="ECO:0007669"/>
    <property type="project" value="TreeGrafter"/>
</dbReference>
<comment type="caution">
    <text evidence="12">The sequence shown here is derived from an EMBL/GenBank/DDBJ whole genome shotgun (WGS) entry which is preliminary data.</text>
</comment>
<protein>
    <submittedName>
        <fullName evidence="12">Heavy metal translocating P-type ATPase</fullName>
    </submittedName>
</protein>
<feature type="transmembrane region" description="Helical" evidence="10">
    <location>
        <begin position="723"/>
        <end position="743"/>
    </location>
</feature>
<dbReference type="GO" id="GO:0043682">
    <property type="term" value="F:P-type divalent copper transporter activity"/>
    <property type="evidence" value="ECO:0007669"/>
    <property type="project" value="TreeGrafter"/>
</dbReference>
<dbReference type="InterPro" id="IPR027256">
    <property type="entry name" value="P-typ_ATPase_IB"/>
</dbReference>
<comment type="subcellular location">
    <subcellularLocation>
        <location evidence="10">Cell membrane</location>
    </subcellularLocation>
    <subcellularLocation>
        <location evidence="1">Endomembrane system</location>
        <topology evidence="1">Multi-pass membrane protein</topology>
    </subcellularLocation>
</comment>
<dbReference type="GO" id="GO:0016887">
    <property type="term" value="F:ATP hydrolysis activity"/>
    <property type="evidence" value="ECO:0007669"/>
    <property type="project" value="InterPro"/>
</dbReference>
<dbReference type="InterPro" id="IPR023214">
    <property type="entry name" value="HAD_sf"/>
</dbReference>
<dbReference type="Gene3D" id="3.40.1110.10">
    <property type="entry name" value="Calcium-transporting ATPase, cytoplasmic domain N"/>
    <property type="match status" value="1"/>
</dbReference>
<dbReference type="GO" id="GO:0005886">
    <property type="term" value="C:plasma membrane"/>
    <property type="evidence" value="ECO:0007669"/>
    <property type="project" value="UniProtKB-SubCell"/>
</dbReference>
<proteinExistence type="inferred from homology"/>
<dbReference type="SFLD" id="SFLDF00027">
    <property type="entry name" value="p-type_atpase"/>
    <property type="match status" value="1"/>
</dbReference>
<feature type="transmembrane region" description="Helical" evidence="10">
    <location>
        <begin position="88"/>
        <end position="108"/>
    </location>
</feature>
<dbReference type="GO" id="GO:0005524">
    <property type="term" value="F:ATP binding"/>
    <property type="evidence" value="ECO:0007669"/>
    <property type="project" value="UniProtKB-UniRule"/>
</dbReference>
<feature type="transmembrane region" description="Helical" evidence="10">
    <location>
        <begin position="381"/>
        <end position="407"/>
    </location>
</feature>
<evidence type="ECO:0000313" key="13">
    <source>
        <dbReference type="Proteomes" id="UP000252357"/>
    </source>
</evidence>
<dbReference type="InterPro" id="IPR023298">
    <property type="entry name" value="ATPase_P-typ_TM_dom_sf"/>
</dbReference>
<evidence type="ECO:0000259" key="11">
    <source>
        <dbReference type="PROSITE" id="PS50846"/>
    </source>
</evidence>
<dbReference type="RefSeq" id="WP_114403216.1">
    <property type="nucleotide sequence ID" value="NZ_QPGB01000004.1"/>
</dbReference>
<dbReference type="PANTHER" id="PTHR43520:SF8">
    <property type="entry name" value="P-TYPE CU(+) TRANSPORTER"/>
    <property type="match status" value="1"/>
</dbReference>
<comment type="similarity">
    <text evidence="2 10">Belongs to the cation transport ATPase (P-type) (TC 3.A.3) family. Type IB subfamily.</text>
</comment>
<dbReference type="InterPro" id="IPR018303">
    <property type="entry name" value="ATPase_P-typ_P_site"/>
</dbReference>
<dbReference type="NCBIfam" id="TIGR01494">
    <property type="entry name" value="ATPase_P-type"/>
    <property type="match status" value="2"/>
</dbReference>
<dbReference type="SUPFAM" id="SSF55008">
    <property type="entry name" value="HMA, heavy metal-associated domain"/>
    <property type="match status" value="1"/>
</dbReference>
<keyword evidence="5 10" id="KW-0547">Nucleotide-binding</keyword>
<keyword evidence="3 10" id="KW-0812">Transmembrane</keyword>
<dbReference type="InterPro" id="IPR023299">
    <property type="entry name" value="ATPase_P-typ_cyto_dom_N"/>
</dbReference>
<dbReference type="InterPro" id="IPR001757">
    <property type="entry name" value="P_typ_ATPase"/>
</dbReference>
<sequence length="779" mass="82275">MQQTFQISGMTCTACASRLEKQLNRLPGVQAQVNFALEQAQIQWLQAQPDLAQAQASILAQITRAGFSGSPLEQTQPIALPASPYSSCLLAFALFCTLPFLLEMTVMFRHGWHSAALTPHLVPAGLQFLLATLLQGVVGATFYRAAWRALASGGWRAANMDVLVALGTTTAWLASTASWWWQWPAPLYFETSAMVLTLVYLGKWLEQRAKRHTAQALQALLALAPQTAQVETLDAATGPQVLTLPVTAIQPGMTVCVRAGERLPVDGVVLSGLGQCDESTLSGESLPIDKAPGDRVYAATQLLSVSQGLLRVTAQAAGQQTHFAQIVALVKHAQASKAPIAALADRIAAIFVPTVLFIAGLTAVITIAWTGSILTGMLHAVAVLVVACPCALGLATPTALMVGMGLAARHGILFRDAGALERAAQLKTLVLDKTGTLTQGQPQVVQTQLAPTALAQAVTLDEALALAAALERGSTHPLAQAVIHHARAAGVRHIATEQISQLQQHTAQGVSACIEGRYYALGKPSWFELAVPPELPATASMMVLVSLPQPPVATLSASYTPTNENRCEAVPWLWLALADTLRPSSAPALAALGEIGIATVMLTGDRATVAEHVAHQLAAAGAPLSAWAAEQQPADKVAWIQAYKQQHEPHGIHREKPHLIGMLGDGVNDAPALAHADVGLAMGGGHTVALETAPITLLQNDVQAAVKAIVLARATQHKIRQNLFFAFIYNVLGIPLAACGYLSPVLAGLMMAFSSVSVVTNSLLLNRLDLTLPARRKHD</sequence>
<evidence type="ECO:0000256" key="3">
    <source>
        <dbReference type="ARBA" id="ARBA00022692"/>
    </source>
</evidence>
<dbReference type="PANTHER" id="PTHR43520">
    <property type="entry name" value="ATP7, ISOFORM B"/>
    <property type="match status" value="1"/>
</dbReference>
<reference evidence="12 13" key="1">
    <citation type="journal article" date="2018" name="Int. J. Syst. Evol. Microbiol.">
        <title>Parvibium lacunae gen. nov., sp. nov., a new member of the family Alcaligenaceae isolated from a freshwater pond.</title>
        <authorList>
            <person name="Chen W.M."/>
            <person name="Xie P.B."/>
            <person name="Hsu M.Y."/>
            <person name="Sheu S.Y."/>
        </authorList>
    </citation>
    <scope>NUCLEOTIDE SEQUENCE [LARGE SCALE GENOMIC DNA]</scope>
    <source>
        <strain evidence="12 13">KMB9</strain>
    </source>
</reference>
<dbReference type="NCBIfam" id="TIGR01525">
    <property type="entry name" value="ATPase-IB_hvy"/>
    <property type="match status" value="1"/>
</dbReference>
<keyword evidence="10" id="KW-1003">Cell membrane</keyword>
<keyword evidence="6 10" id="KW-0067">ATP-binding</keyword>
<dbReference type="Gene3D" id="2.70.150.10">
    <property type="entry name" value="Calcium-transporting ATPase, cytoplasmic transduction domain A"/>
    <property type="match status" value="1"/>
</dbReference>
<dbReference type="GO" id="GO:0012505">
    <property type="term" value="C:endomembrane system"/>
    <property type="evidence" value="ECO:0007669"/>
    <property type="project" value="UniProtKB-SubCell"/>
</dbReference>
<dbReference type="InterPro" id="IPR017969">
    <property type="entry name" value="Heavy-metal-associated_CS"/>
</dbReference>
<dbReference type="Gene3D" id="3.30.70.100">
    <property type="match status" value="1"/>
</dbReference>
<keyword evidence="7" id="KW-1278">Translocase</keyword>
<dbReference type="InterPro" id="IPR036412">
    <property type="entry name" value="HAD-like_sf"/>
</dbReference>
<gene>
    <name evidence="12" type="ORF">DU000_09720</name>
</gene>
<evidence type="ECO:0000256" key="4">
    <source>
        <dbReference type="ARBA" id="ARBA00022723"/>
    </source>
</evidence>
<keyword evidence="8 10" id="KW-1133">Transmembrane helix</keyword>
<dbReference type="PROSITE" id="PS50846">
    <property type="entry name" value="HMA_2"/>
    <property type="match status" value="1"/>
</dbReference>
<dbReference type="InterPro" id="IPR008250">
    <property type="entry name" value="ATPase_P-typ_transduc_dom_A_sf"/>
</dbReference>
<evidence type="ECO:0000256" key="5">
    <source>
        <dbReference type="ARBA" id="ARBA00022741"/>
    </source>
</evidence>
<dbReference type="InterPro" id="IPR006121">
    <property type="entry name" value="HMA_dom"/>
</dbReference>
<dbReference type="GO" id="GO:0005507">
    <property type="term" value="F:copper ion binding"/>
    <property type="evidence" value="ECO:0007669"/>
    <property type="project" value="TreeGrafter"/>
</dbReference>
<evidence type="ECO:0000256" key="2">
    <source>
        <dbReference type="ARBA" id="ARBA00006024"/>
    </source>
</evidence>
<dbReference type="PROSITE" id="PS01047">
    <property type="entry name" value="HMA_1"/>
    <property type="match status" value="1"/>
</dbReference>